<evidence type="ECO:0000256" key="6">
    <source>
        <dbReference type="ARBA" id="ARBA00022692"/>
    </source>
</evidence>
<dbReference type="PANTHER" id="PTHR48062:SF52">
    <property type="entry name" value="RECEPTOR-LIKE PROTEIN 8-RELATED"/>
    <property type="match status" value="1"/>
</dbReference>
<dbReference type="Pfam" id="PF00560">
    <property type="entry name" value="LRR_1"/>
    <property type="match status" value="1"/>
</dbReference>
<evidence type="ECO:0000256" key="1">
    <source>
        <dbReference type="ARBA" id="ARBA00004236"/>
    </source>
</evidence>
<evidence type="ECO:0000256" key="3">
    <source>
        <dbReference type="ARBA" id="ARBA00009592"/>
    </source>
</evidence>
<keyword evidence="11" id="KW-0675">Receptor</keyword>
<keyword evidence="15" id="KW-1185">Reference proteome</keyword>
<dbReference type="EMBL" id="JABFAC010000013">
    <property type="protein sequence ID" value="MBA0633147.1"/>
    <property type="molecule type" value="Genomic_DNA"/>
</dbReference>
<keyword evidence="4" id="KW-1003">Cell membrane</keyword>
<protein>
    <recommendedName>
        <fullName evidence="16">Leucine-rich repeat-containing N-terminal plant-type domain-containing protein</fullName>
    </recommendedName>
</protein>
<evidence type="ECO:0000256" key="13">
    <source>
        <dbReference type="ARBA" id="ARBA00037847"/>
    </source>
</evidence>
<dbReference type="AlphaFoldDB" id="A0A7J8T427"/>
<keyword evidence="10" id="KW-0472">Membrane</keyword>
<name>A0A7J8T427_GOSDV</name>
<gene>
    <name evidence="14" type="ORF">Godav_001790</name>
</gene>
<keyword evidence="6" id="KW-0812">Transmembrane</keyword>
<evidence type="ECO:0000256" key="4">
    <source>
        <dbReference type="ARBA" id="ARBA00022475"/>
    </source>
</evidence>
<evidence type="ECO:0000256" key="12">
    <source>
        <dbReference type="ARBA" id="ARBA00023180"/>
    </source>
</evidence>
<evidence type="ECO:0000256" key="9">
    <source>
        <dbReference type="ARBA" id="ARBA00022989"/>
    </source>
</evidence>
<accession>A0A7J8T427</accession>
<evidence type="ECO:0000256" key="10">
    <source>
        <dbReference type="ARBA" id="ARBA00023136"/>
    </source>
</evidence>
<evidence type="ECO:0000256" key="7">
    <source>
        <dbReference type="ARBA" id="ARBA00022729"/>
    </source>
</evidence>
<dbReference type="InterPro" id="IPR001611">
    <property type="entry name" value="Leu-rich_rpt"/>
</dbReference>
<dbReference type="FunFam" id="3.80.10.10:FF:000041">
    <property type="entry name" value="LRR receptor-like serine/threonine-protein kinase ERECTA"/>
    <property type="match status" value="1"/>
</dbReference>
<sequence length="124" mass="13982">MGLVLFDVSNNQLFGYIPSSMENLTRMLTLDLNNNTLFSGIPRWMGKMSNLEELVMANNHFEGPIPMELCNLNSSLQFLDLSANNISGSLPSCFMAHSCLFIKKQDKRADHQFFKQQLFGDIGS</sequence>
<evidence type="ECO:0000256" key="8">
    <source>
        <dbReference type="ARBA" id="ARBA00022737"/>
    </source>
</evidence>
<evidence type="ECO:0000256" key="2">
    <source>
        <dbReference type="ARBA" id="ARBA00004479"/>
    </source>
</evidence>
<comment type="subcellular location">
    <subcellularLocation>
        <location evidence="1">Cell membrane</location>
    </subcellularLocation>
    <subcellularLocation>
        <location evidence="13">Endomembrane system</location>
        <topology evidence="13">Single-pass membrane protein</topology>
    </subcellularLocation>
    <subcellularLocation>
        <location evidence="2">Membrane</location>
        <topology evidence="2">Single-pass type I membrane protein</topology>
    </subcellularLocation>
</comment>
<evidence type="ECO:0000256" key="11">
    <source>
        <dbReference type="ARBA" id="ARBA00023170"/>
    </source>
</evidence>
<evidence type="ECO:0000313" key="14">
    <source>
        <dbReference type="EMBL" id="MBA0633147.1"/>
    </source>
</evidence>
<comment type="caution">
    <text evidence="14">The sequence shown here is derived from an EMBL/GenBank/DDBJ whole genome shotgun (WGS) entry which is preliminary data.</text>
</comment>
<dbReference type="SUPFAM" id="SSF52058">
    <property type="entry name" value="L domain-like"/>
    <property type="match status" value="1"/>
</dbReference>
<evidence type="ECO:0000313" key="15">
    <source>
        <dbReference type="Proteomes" id="UP000593561"/>
    </source>
</evidence>
<keyword evidence="9" id="KW-1133">Transmembrane helix</keyword>
<proteinExistence type="inferred from homology"/>
<evidence type="ECO:0000256" key="5">
    <source>
        <dbReference type="ARBA" id="ARBA00022614"/>
    </source>
</evidence>
<dbReference type="InterPro" id="IPR051502">
    <property type="entry name" value="RLP_Defense_Trigger"/>
</dbReference>
<keyword evidence="12" id="KW-0325">Glycoprotein</keyword>
<keyword evidence="7" id="KW-0732">Signal</keyword>
<dbReference type="Proteomes" id="UP000593561">
    <property type="component" value="Unassembled WGS sequence"/>
</dbReference>
<dbReference type="InterPro" id="IPR032675">
    <property type="entry name" value="LRR_dom_sf"/>
</dbReference>
<organism evidence="14 15">
    <name type="scientific">Gossypium davidsonii</name>
    <name type="common">Davidson's cotton</name>
    <name type="synonym">Gossypium klotzschianum subsp. davidsonii</name>
    <dbReference type="NCBI Taxonomy" id="34287"/>
    <lineage>
        <taxon>Eukaryota</taxon>
        <taxon>Viridiplantae</taxon>
        <taxon>Streptophyta</taxon>
        <taxon>Embryophyta</taxon>
        <taxon>Tracheophyta</taxon>
        <taxon>Spermatophyta</taxon>
        <taxon>Magnoliopsida</taxon>
        <taxon>eudicotyledons</taxon>
        <taxon>Gunneridae</taxon>
        <taxon>Pentapetalae</taxon>
        <taxon>rosids</taxon>
        <taxon>malvids</taxon>
        <taxon>Malvales</taxon>
        <taxon>Malvaceae</taxon>
        <taxon>Malvoideae</taxon>
        <taxon>Gossypium</taxon>
    </lineage>
</organism>
<dbReference type="Pfam" id="PF13855">
    <property type="entry name" value="LRR_8"/>
    <property type="match status" value="1"/>
</dbReference>
<dbReference type="GO" id="GO:0005886">
    <property type="term" value="C:plasma membrane"/>
    <property type="evidence" value="ECO:0007669"/>
    <property type="project" value="UniProtKB-SubCell"/>
</dbReference>
<dbReference type="Gene3D" id="3.80.10.10">
    <property type="entry name" value="Ribonuclease Inhibitor"/>
    <property type="match status" value="1"/>
</dbReference>
<evidence type="ECO:0008006" key="16">
    <source>
        <dbReference type="Google" id="ProtNLM"/>
    </source>
</evidence>
<comment type="similarity">
    <text evidence="3">Belongs to the RLP family.</text>
</comment>
<reference evidence="14 15" key="1">
    <citation type="journal article" date="2019" name="Genome Biol. Evol.">
        <title>Insights into the evolution of the New World diploid cottons (Gossypium, subgenus Houzingenia) based on genome sequencing.</title>
        <authorList>
            <person name="Grover C.E."/>
            <person name="Arick M.A. 2nd"/>
            <person name="Thrash A."/>
            <person name="Conover J.L."/>
            <person name="Sanders W.S."/>
            <person name="Peterson D.G."/>
            <person name="Frelichowski J.E."/>
            <person name="Scheffler J.A."/>
            <person name="Scheffler B.E."/>
            <person name="Wendel J.F."/>
        </authorList>
    </citation>
    <scope>NUCLEOTIDE SEQUENCE [LARGE SCALE GENOMIC DNA]</scope>
    <source>
        <strain evidence="14">27</strain>
        <tissue evidence="14">Leaf</tissue>
    </source>
</reference>
<dbReference type="PANTHER" id="PTHR48062">
    <property type="entry name" value="RECEPTOR-LIKE PROTEIN 14"/>
    <property type="match status" value="1"/>
</dbReference>
<keyword evidence="8" id="KW-0677">Repeat</keyword>
<keyword evidence="5" id="KW-0433">Leucine-rich repeat</keyword>